<protein>
    <submittedName>
        <fullName evidence="2">Uncharacterized protein</fullName>
    </submittedName>
</protein>
<sequence>MKSLWVLLFVSGAAMADDAAMLRCRQLTDGPARLSCYDAIPLGGPASAAAPGAPAIVASAAPSYAPTKADLERGFGNEHNSPAAKLEFIETSIVGEFDGWVPKQRIRLANGQVWMIADDSQANLDLVNPKVRLEKGMLGVIYMDIEGASTAPRVKRVK</sequence>
<feature type="chain" id="PRO_5046403028" evidence="1">
    <location>
        <begin position="17"/>
        <end position="158"/>
    </location>
</feature>
<keyword evidence="3" id="KW-1185">Reference proteome</keyword>
<organism evidence="2 3">
    <name type="scientific">Pseudoduganella danionis</name>
    <dbReference type="NCBI Taxonomy" id="1890295"/>
    <lineage>
        <taxon>Bacteria</taxon>
        <taxon>Pseudomonadati</taxon>
        <taxon>Pseudomonadota</taxon>
        <taxon>Betaproteobacteria</taxon>
        <taxon>Burkholderiales</taxon>
        <taxon>Oxalobacteraceae</taxon>
        <taxon>Telluria group</taxon>
        <taxon>Pseudoduganella</taxon>
    </lineage>
</organism>
<gene>
    <name evidence="2" type="ORF">GM655_20575</name>
</gene>
<dbReference type="Proteomes" id="UP000735592">
    <property type="component" value="Unassembled WGS sequence"/>
</dbReference>
<name>A0ABW9SX08_9BURK</name>
<evidence type="ECO:0000313" key="3">
    <source>
        <dbReference type="Proteomes" id="UP000735592"/>
    </source>
</evidence>
<reference evidence="2 3" key="1">
    <citation type="submission" date="2019-11" db="EMBL/GenBank/DDBJ databases">
        <title>Type strains purchased from KCTC, JCM and DSMZ.</title>
        <authorList>
            <person name="Lu H."/>
        </authorList>
    </citation>
    <scope>NUCLEOTIDE SEQUENCE [LARGE SCALE GENOMIC DNA]</scope>
    <source>
        <strain evidence="2 3">DSM 103461</strain>
    </source>
</reference>
<evidence type="ECO:0000256" key="1">
    <source>
        <dbReference type="SAM" id="SignalP"/>
    </source>
</evidence>
<dbReference type="EMBL" id="WNKW01000008">
    <property type="protein sequence ID" value="MTW35199.1"/>
    <property type="molecule type" value="Genomic_DNA"/>
</dbReference>
<proteinExistence type="predicted"/>
<dbReference type="RefSeq" id="WP_155436544.1">
    <property type="nucleotide sequence ID" value="NZ_JBHLXK010000007.1"/>
</dbReference>
<feature type="signal peptide" evidence="1">
    <location>
        <begin position="1"/>
        <end position="16"/>
    </location>
</feature>
<evidence type="ECO:0000313" key="2">
    <source>
        <dbReference type="EMBL" id="MTW35199.1"/>
    </source>
</evidence>
<keyword evidence="1" id="KW-0732">Signal</keyword>
<comment type="caution">
    <text evidence="2">The sequence shown here is derived from an EMBL/GenBank/DDBJ whole genome shotgun (WGS) entry which is preliminary data.</text>
</comment>
<accession>A0ABW9SX08</accession>